<accession>A0ABT5L395</accession>
<protein>
    <recommendedName>
        <fullName evidence="3">TIGR03016 family PEP-CTERM system-associated outer membrane protein</fullName>
    </recommendedName>
</protein>
<dbReference type="EMBL" id="JAQQXP010000001">
    <property type="protein sequence ID" value="MDC8830317.1"/>
    <property type="molecule type" value="Genomic_DNA"/>
</dbReference>
<evidence type="ECO:0008006" key="3">
    <source>
        <dbReference type="Google" id="ProtNLM"/>
    </source>
</evidence>
<dbReference type="Proteomes" id="UP001218788">
    <property type="component" value="Unassembled WGS sequence"/>
</dbReference>
<dbReference type="SUPFAM" id="SSF56935">
    <property type="entry name" value="Porins"/>
    <property type="match status" value="1"/>
</dbReference>
<comment type="caution">
    <text evidence="1">The sequence shown here is derived from an EMBL/GenBank/DDBJ whole genome shotgun (WGS) entry which is preliminary data.</text>
</comment>
<evidence type="ECO:0000313" key="1">
    <source>
        <dbReference type="EMBL" id="MDC8830317.1"/>
    </source>
</evidence>
<name>A0ABT5L395_9ALTE</name>
<proteinExistence type="predicted"/>
<evidence type="ECO:0000313" key="2">
    <source>
        <dbReference type="Proteomes" id="UP001218788"/>
    </source>
</evidence>
<keyword evidence="2" id="KW-1185">Reference proteome</keyword>
<gene>
    <name evidence="1" type="ORF">OIK42_06015</name>
</gene>
<organism evidence="1 2">
    <name type="scientific">Alteromonas gilva</name>
    <dbReference type="NCBI Taxonomy" id="2987522"/>
    <lineage>
        <taxon>Bacteria</taxon>
        <taxon>Pseudomonadati</taxon>
        <taxon>Pseudomonadota</taxon>
        <taxon>Gammaproteobacteria</taxon>
        <taxon>Alteromonadales</taxon>
        <taxon>Alteromonadaceae</taxon>
        <taxon>Alteromonas/Salinimonas group</taxon>
        <taxon>Alteromonas</taxon>
    </lineage>
</organism>
<sequence length="550" mass="61298">MVQSSSKRVLITASWLLPLTLLAHIRSPFSAEAGLLPSVKAEYISQRVDRQNEADLSLQSYSVAPALTAFFNSRTIDASFSGTHTYLKRDNEALSTENNFSTYRSFLTYSLLEDLITFNAQSSMQYRPDGGQNFILANFISNPDALAKTTNHNLAATLETTQGDYINTLLNASYTQLKVTRAQSATGNDIDSKNASVELGLSNGDNASFVYWQADASLQESRRGNNAYGNFRSINSNAEADFMMLPWLGIRLSGTTERYDTSAPDSAFDSSRQYNTYGAGLTYRQSPYRVISVTLNGVDSQTDSADDDNFIAADVKWAFSNRTGFFLRLNKRFFGRSAQSALRYNSKYFRSTLGYTETVTNATRLLSSVEDLGLFVCPASFTDISECQQPDSVDYTPQPGETLAQFSQNVFELDDNIILRKALNAAIGYSFSRLQFNLSLRRAEDDYLDLERLRSFDSVTLTGSFAASRDTKIVATLQYSDSEGQSQELIQQESTAKRISLDTRHTLSDHLSAYLTLTIVDQEGDFETFGFFGNNFTDTQLALGLRYQLQ</sequence>
<reference evidence="1 2" key="1">
    <citation type="submission" date="2022-10" db="EMBL/GenBank/DDBJ databases">
        <title>Alteromonas sp. chi3 Genome sequencing.</title>
        <authorList>
            <person name="Park S."/>
        </authorList>
    </citation>
    <scope>NUCLEOTIDE SEQUENCE [LARGE SCALE GENOMIC DNA]</scope>
    <source>
        <strain evidence="2">chi3</strain>
    </source>
</reference>
<dbReference type="RefSeq" id="WP_273639072.1">
    <property type="nucleotide sequence ID" value="NZ_JAQQXP010000001.1"/>
</dbReference>